<dbReference type="OrthoDB" id="196547at2759"/>
<keyword evidence="3" id="KW-1185">Reference proteome</keyword>
<dbReference type="PANTHER" id="PTHR10845:SF192">
    <property type="entry name" value="DOUBLE HIT, ISOFORM B"/>
    <property type="match status" value="1"/>
</dbReference>
<dbReference type="Pfam" id="PF00615">
    <property type="entry name" value="RGS"/>
    <property type="match status" value="1"/>
</dbReference>
<dbReference type="InParanoid" id="A0A0L0HQS2"/>
<dbReference type="PROSITE" id="PS50132">
    <property type="entry name" value="RGS"/>
    <property type="match status" value="1"/>
</dbReference>
<dbReference type="PANTHER" id="PTHR10845">
    <property type="entry name" value="REGULATOR OF G PROTEIN SIGNALING"/>
    <property type="match status" value="1"/>
</dbReference>
<reference evidence="2 3" key="1">
    <citation type="submission" date="2009-08" db="EMBL/GenBank/DDBJ databases">
        <title>The Genome Sequence of Spizellomyces punctatus strain DAOM BR117.</title>
        <authorList>
            <consortium name="The Broad Institute Genome Sequencing Platform"/>
            <person name="Russ C."/>
            <person name="Cuomo C."/>
            <person name="Shea T."/>
            <person name="Young S.K."/>
            <person name="Zeng Q."/>
            <person name="Koehrsen M."/>
            <person name="Haas B."/>
            <person name="Borodovsky M."/>
            <person name="Guigo R."/>
            <person name="Alvarado L."/>
            <person name="Berlin A."/>
            <person name="Bochicchio J."/>
            <person name="Borenstein D."/>
            <person name="Chapman S."/>
            <person name="Chen Z."/>
            <person name="Engels R."/>
            <person name="Freedman E."/>
            <person name="Gellesch M."/>
            <person name="Goldberg J."/>
            <person name="Griggs A."/>
            <person name="Gujja S."/>
            <person name="Heiman D."/>
            <person name="Hepburn T."/>
            <person name="Howarth C."/>
            <person name="Jen D."/>
            <person name="Larson L."/>
            <person name="Lewis B."/>
            <person name="Mehta T."/>
            <person name="Park D."/>
            <person name="Pearson M."/>
            <person name="Roberts A."/>
            <person name="Saif S."/>
            <person name="Shenoy N."/>
            <person name="Sisk P."/>
            <person name="Stolte C."/>
            <person name="Sykes S."/>
            <person name="Thomson T."/>
            <person name="Walk T."/>
            <person name="White J."/>
            <person name="Yandava C."/>
            <person name="Burger G."/>
            <person name="Gray M.W."/>
            <person name="Holland P.W.H."/>
            <person name="King N."/>
            <person name="Lang F.B.F."/>
            <person name="Roger A.J."/>
            <person name="Ruiz-Trillo I."/>
            <person name="Lander E."/>
            <person name="Nusbaum C."/>
        </authorList>
    </citation>
    <scope>NUCLEOTIDE SEQUENCE [LARGE SCALE GENOMIC DNA]</scope>
    <source>
        <strain evidence="2 3">DAOM BR117</strain>
    </source>
</reference>
<accession>A0A0L0HQS2</accession>
<dbReference type="GeneID" id="27684604"/>
<name>A0A0L0HQS2_SPIPD</name>
<dbReference type="RefSeq" id="XP_016611457.1">
    <property type="nucleotide sequence ID" value="XM_016749232.1"/>
</dbReference>
<evidence type="ECO:0000313" key="2">
    <source>
        <dbReference type="EMBL" id="KND03418.1"/>
    </source>
</evidence>
<organism evidence="2 3">
    <name type="scientific">Spizellomyces punctatus (strain DAOM BR117)</name>
    <dbReference type="NCBI Taxonomy" id="645134"/>
    <lineage>
        <taxon>Eukaryota</taxon>
        <taxon>Fungi</taxon>
        <taxon>Fungi incertae sedis</taxon>
        <taxon>Chytridiomycota</taxon>
        <taxon>Chytridiomycota incertae sedis</taxon>
        <taxon>Chytridiomycetes</taxon>
        <taxon>Spizellomycetales</taxon>
        <taxon>Spizellomycetaceae</taxon>
        <taxon>Spizellomyces</taxon>
    </lineage>
</organism>
<dbReference type="SUPFAM" id="SSF48097">
    <property type="entry name" value="Regulator of G-protein signaling, RGS"/>
    <property type="match status" value="1"/>
</dbReference>
<dbReference type="AlphaFoldDB" id="A0A0L0HQS2"/>
<evidence type="ECO:0000313" key="3">
    <source>
        <dbReference type="Proteomes" id="UP000053201"/>
    </source>
</evidence>
<dbReference type="EMBL" id="KQ257451">
    <property type="protein sequence ID" value="KND03418.1"/>
    <property type="molecule type" value="Genomic_DNA"/>
</dbReference>
<dbReference type="InterPro" id="IPR036305">
    <property type="entry name" value="RGS_sf"/>
</dbReference>
<dbReference type="VEuPathDB" id="FungiDB:SPPG_00904"/>
<proteinExistence type="predicted"/>
<dbReference type="Gene3D" id="1.10.167.10">
    <property type="entry name" value="Regulator of G-protein Signalling 4, domain 2"/>
    <property type="match status" value="1"/>
</dbReference>
<dbReference type="SMART" id="SM00315">
    <property type="entry name" value="RGS"/>
    <property type="match status" value="1"/>
</dbReference>
<evidence type="ECO:0000259" key="1">
    <source>
        <dbReference type="PROSITE" id="PS50132"/>
    </source>
</evidence>
<protein>
    <recommendedName>
        <fullName evidence="1">RGS domain-containing protein</fullName>
    </recommendedName>
</protein>
<dbReference type="InterPro" id="IPR016137">
    <property type="entry name" value="RGS"/>
</dbReference>
<dbReference type="Proteomes" id="UP000053201">
    <property type="component" value="Unassembled WGS sequence"/>
</dbReference>
<sequence length="299" mass="32764">MIGRVYDVLGSLWGTVTTLVQPREAPNGDGKNEFTFTFTKQCFEQVMTNPALFSEFKMFSLTLHCHENLVFYESVQELESLLTLKVPSYVSPSALSRFVHAGTDSHPASATPSPVPIPSSLLGHFLYFHACYLTLDAPTEINLPSITRQAIALRMMNSTQGLYSDVFDRAIDEVLSMIYFDSFGKFVESKSGCIGQLEGLADVRPESKRSLPPRLVPIVRNLADTATTVRTPMTSTSFDLDFVRSNRSSDGASDSGVSIMSTRSTRTVASIKIKLAGAKKKMGRVGRAVVVGMSPRSAR</sequence>
<gene>
    <name evidence="2" type="ORF">SPPG_00904</name>
</gene>
<dbReference type="InterPro" id="IPR044926">
    <property type="entry name" value="RGS_subdomain_2"/>
</dbReference>
<feature type="domain" description="RGS" evidence="1">
    <location>
        <begin position="42"/>
        <end position="189"/>
    </location>
</feature>